<accession>A0A4R8L9K9</accession>
<dbReference type="PROSITE" id="PS51934">
    <property type="entry name" value="LRAT"/>
    <property type="match status" value="1"/>
</dbReference>
<dbReference type="GO" id="GO:0004623">
    <property type="term" value="F:phospholipase A2 activity"/>
    <property type="evidence" value="ECO:0007669"/>
    <property type="project" value="TreeGrafter"/>
</dbReference>
<gene>
    <name evidence="5" type="ORF">BX592_13149</name>
</gene>
<protein>
    <submittedName>
        <fullName evidence="5">Lecithin:retinol acyltransferase</fullName>
    </submittedName>
</protein>
<dbReference type="Proteomes" id="UP000295509">
    <property type="component" value="Unassembled WGS sequence"/>
</dbReference>
<keyword evidence="3" id="KW-0443">Lipid metabolism</keyword>
<keyword evidence="1 5" id="KW-0808">Transferase</keyword>
<dbReference type="PANTHER" id="PTHR13943">
    <property type="entry name" value="HRAS-LIKE SUPPRESSOR - RELATED"/>
    <property type="match status" value="1"/>
</dbReference>
<organism evidence="5 6">
    <name type="scientific">Paraburkholderia rhizosphaerae</name>
    <dbReference type="NCBI Taxonomy" id="480658"/>
    <lineage>
        <taxon>Bacteria</taxon>
        <taxon>Pseudomonadati</taxon>
        <taxon>Pseudomonadota</taxon>
        <taxon>Betaproteobacteria</taxon>
        <taxon>Burkholderiales</taxon>
        <taxon>Burkholderiaceae</taxon>
        <taxon>Paraburkholderia</taxon>
    </lineage>
</organism>
<sequence length="178" mass="19238">MNTYLPANIEHQPMRNAAACAVNDVTVYGFDDEPALGAHLVTQRRGYAHHGIYVGGGKVVHYAGYAGSAHRGPVAEITLEQFSAGHPISVEPHPLPTFFGAEAVRRARSRLGEDHYRLLTNNCEHFCAWCLFGESRSEQVHACLTHPCAGLRALLYLITAFAARGAKCKGGQLAARAA</sequence>
<dbReference type="GO" id="GO:0070292">
    <property type="term" value="P:N-acylphosphatidylethanolamine metabolic process"/>
    <property type="evidence" value="ECO:0007669"/>
    <property type="project" value="TreeGrafter"/>
</dbReference>
<dbReference type="PANTHER" id="PTHR13943:SF77">
    <property type="entry name" value="LRAT DOMAIN-CONTAINING PROTEIN"/>
    <property type="match status" value="1"/>
</dbReference>
<dbReference type="Gene3D" id="3.90.1720.10">
    <property type="entry name" value="endopeptidase domain like (from Nostoc punctiforme)"/>
    <property type="match status" value="1"/>
</dbReference>
<keyword evidence="6" id="KW-1185">Reference proteome</keyword>
<dbReference type="GO" id="GO:0005737">
    <property type="term" value="C:cytoplasm"/>
    <property type="evidence" value="ECO:0007669"/>
    <property type="project" value="TreeGrafter"/>
</dbReference>
<dbReference type="AlphaFoldDB" id="A0A4R8L9K9"/>
<name>A0A4R8L9K9_9BURK</name>
<keyword evidence="5" id="KW-0012">Acyltransferase</keyword>
<evidence type="ECO:0000259" key="4">
    <source>
        <dbReference type="PROSITE" id="PS51934"/>
    </source>
</evidence>
<dbReference type="InterPro" id="IPR051496">
    <property type="entry name" value="H-rev107_PLA/AT"/>
</dbReference>
<evidence type="ECO:0000313" key="6">
    <source>
        <dbReference type="Proteomes" id="UP000295509"/>
    </source>
</evidence>
<evidence type="ECO:0000313" key="5">
    <source>
        <dbReference type="EMBL" id="TDY38749.1"/>
    </source>
</evidence>
<comment type="caution">
    <text evidence="5">The sequence shown here is derived from an EMBL/GenBank/DDBJ whole genome shotgun (WGS) entry which is preliminary data.</text>
</comment>
<dbReference type="GO" id="GO:0008970">
    <property type="term" value="F:phospholipase A1 activity"/>
    <property type="evidence" value="ECO:0007669"/>
    <property type="project" value="TreeGrafter"/>
</dbReference>
<dbReference type="OrthoDB" id="9812095at2"/>
<evidence type="ECO:0000256" key="2">
    <source>
        <dbReference type="ARBA" id="ARBA00022801"/>
    </source>
</evidence>
<proteinExistence type="predicted"/>
<reference evidence="5 6" key="1">
    <citation type="submission" date="2019-03" db="EMBL/GenBank/DDBJ databases">
        <title>Genomic Encyclopedia of Type Strains, Phase III (KMG-III): the genomes of soil and plant-associated and newly described type strains.</title>
        <authorList>
            <person name="Whitman W."/>
        </authorList>
    </citation>
    <scope>NUCLEOTIDE SEQUENCE [LARGE SCALE GENOMIC DNA]</scope>
    <source>
        <strain evidence="5 6">LMG 29544</strain>
    </source>
</reference>
<evidence type="ECO:0000256" key="3">
    <source>
        <dbReference type="ARBA" id="ARBA00023098"/>
    </source>
</evidence>
<dbReference type="Pfam" id="PF04970">
    <property type="entry name" value="LRAT"/>
    <property type="match status" value="1"/>
</dbReference>
<dbReference type="EMBL" id="SORE01000031">
    <property type="protein sequence ID" value="TDY38749.1"/>
    <property type="molecule type" value="Genomic_DNA"/>
</dbReference>
<dbReference type="GO" id="GO:0016410">
    <property type="term" value="F:N-acyltransferase activity"/>
    <property type="evidence" value="ECO:0007669"/>
    <property type="project" value="TreeGrafter"/>
</dbReference>
<dbReference type="RefSeq" id="WP_134196801.1">
    <property type="nucleotide sequence ID" value="NZ_JBHLUW010000037.1"/>
</dbReference>
<evidence type="ECO:0000256" key="1">
    <source>
        <dbReference type="ARBA" id="ARBA00022679"/>
    </source>
</evidence>
<dbReference type="InterPro" id="IPR007053">
    <property type="entry name" value="LRAT_dom"/>
</dbReference>
<keyword evidence="2" id="KW-0378">Hydrolase</keyword>
<feature type="domain" description="LRAT" evidence="4">
    <location>
        <begin position="39"/>
        <end position="139"/>
    </location>
</feature>